<protein>
    <recommendedName>
        <fullName evidence="3">DUF4843 domain-containing protein</fullName>
    </recommendedName>
</protein>
<gene>
    <name evidence="1" type="ORF">SAMN05444349_10399</name>
</gene>
<dbReference type="AlphaFoldDB" id="A0A1M4UD92"/>
<evidence type="ECO:0008006" key="3">
    <source>
        <dbReference type="Google" id="ProtNLM"/>
    </source>
</evidence>
<reference evidence="1 2" key="1">
    <citation type="submission" date="2016-11" db="EMBL/GenBank/DDBJ databases">
        <authorList>
            <person name="Jaros S."/>
            <person name="Januszkiewicz K."/>
            <person name="Wedrychowicz H."/>
        </authorList>
    </citation>
    <scope>NUCLEOTIDE SEQUENCE [LARGE SCALE GENOMIC DNA]</scope>
    <source>
        <strain evidence="1 2">DSM 26883</strain>
    </source>
</reference>
<dbReference type="STRING" id="871325.SAMN05444349_10399"/>
<evidence type="ECO:0000313" key="2">
    <source>
        <dbReference type="Proteomes" id="UP000184436"/>
    </source>
</evidence>
<dbReference type="InterPro" id="IPR032299">
    <property type="entry name" value="DUF4843"/>
</dbReference>
<dbReference type="RefSeq" id="WP_051572703.1">
    <property type="nucleotide sequence ID" value="NZ_FQVD01000003.1"/>
</dbReference>
<accession>A0A1M4UD92</accession>
<dbReference type="OrthoDB" id="1007402at2"/>
<dbReference type="Proteomes" id="UP000184436">
    <property type="component" value="Unassembled WGS sequence"/>
</dbReference>
<keyword evidence="2" id="KW-1185">Reference proteome</keyword>
<evidence type="ECO:0000313" key="1">
    <source>
        <dbReference type="EMBL" id="SHE54530.1"/>
    </source>
</evidence>
<sequence>MKIIYITCLVLLGILQTGCRENIEEYSGIAGIYFAMSTKYGGLDDSEEDYTSVSDIPFAVDEREDTVLLVRAKIIGEVVGHDRAVSIRIVPQENSETEAKEGSDFEPLLDTYYVKANEVYANIPIHFYKKSDLKDKERILKLELLPNKDFDTPMAEWLRPGSSDKKGIDVLHHTITISDKWIKLPGFNEYYFGTYSEKKNRLMCELFNLTLKDFEKAMSTVKCRTLAVKLDQYLKEQEAKGETVYEDYLDGEGKPVKMTVGKGIDY</sequence>
<proteinExistence type="predicted"/>
<organism evidence="1 2">
    <name type="scientific">Bacteroides faecichinchillae</name>
    <dbReference type="NCBI Taxonomy" id="871325"/>
    <lineage>
        <taxon>Bacteria</taxon>
        <taxon>Pseudomonadati</taxon>
        <taxon>Bacteroidota</taxon>
        <taxon>Bacteroidia</taxon>
        <taxon>Bacteroidales</taxon>
        <taxon>Bacteroidaceae</taxon>
        <taxon>Bacteroides</taxon>
    </lineage>
</organism>
<dbReference type="EMBL" id="FQVD01000003">
    <property type="protein sequence ID" value="SHE54530.1"/>
    <property type="molecule type" value="Genomic_DNA"/>
</dbReference>
<dbReference type="Pfam" id="PF16132">
    <property type="entry name" value="DUF4843"/>
    <property type="match status" value="1"/>
</dbReference>
<name>A0A1M4UD92_9BACE</name>